<gene>
    <name evidence="2" type="ORF">FHG71_01415</name>
</gene>
<name>A0A5C4NMZ0_9RHOB</name>
<dbReference type="OrthoDB" id="7861191at2"/>
<comment type="caution">
    <text evidence="2">The sequence shown here is derived from an EMBL/GenBank/DDBJ whole genome shotgun (WGS) entry which is preliminary data.</text>
</comment>
<organism evidence="2 3">
    <name type="scientific">Rubellimicrobium roseum</name>
    <dbReference type="NCBI Taxonomy" id="687525"/>
    <lineage>
        <taxon>Bacteria</taxon>
        <taxon>Pseudomonadati</taxon>
        <taxon>Pseudomonadota</taxon>
        <taxon>Alphaproteobacteria</taxon>
        <taxon>Rhodobacterales</taxon>
        <taxon>Roseobacteraceae</taxon>
        <taxon>Rubellimicrobium</taxon>
    </lineage>
</organism>
<dbReference type="RefSeq" id="WP_139079812.1">
    <property type="nucleotide sequence ID" value="NZ_VDFV01000001.1"/>
</dbReference>
<evidence type="ECO:0000313" key="2">
    <source>
        <dbReference type="EMBL" id="TNC74818.1"/>
    </source>
</evidence>
<protein>
    <submittedName>
        <fullName evidence="2">Uncharacterized protein</fullName>
    </submittedName>
</protein>
<feature type="compositionally biased region" description="Basic residues" evidence="1">
    <location>
        <begin position="8"/>
        <end position="17"/>
    </location>
</feature>
<evidence type="ECO:0000256" key="1">
    <source>
        <dbReference type="SAM" id="MobiDB-lite"/>
    </source>
</evidence>
<feature type="compositionally biased region" description="Basic and acidic residues" evidence="1">
    <location>
        <begin position="35"/>
        <end position="46"/>
    </location>
</feature>
<keyword evidence="3" id="KW-1185">Reference proteome</keyword>
<dbReference type="Proteomes" id="UP000305709">
    <property type="component" value="Unassembled WGS sequence"/>
</dbReference>
<dbReference type="EMBL" id="VDFV01000001">
    <property type="protein sequence ID" value="TNC74818.1"/>
    <property type="molecule type" value="Genomic_DNA"/>
</dbReference>
<dbReference type="AlphaFoldDB" id="A0A5C4NMZ0"/>
<evidence type="ECO:0000313" key="3">
    <source>
        <dbReference type="Proteomes" id="UP000305709"/>
    </source>
</evidence>
<proteinExistence type="predicted"/>
<feature type="region of interest" description="Disordered" evidence="1">
    <location>
        <begin position="1"/>
        <end position="68"/>
    </location>
</feature>
<reference evidence="2 3" key="1">
    <citation type="submission" date="2019-06" db="EMBL/GenBank/DDBJ databases">
        <authorList>
            <person name="Jiang L."/>
        </authorList>
    </citation>
    <scope>NUCLEOTIDE SEQUENCE [LARGE SCALE GENOMIC DNA]</scope>
    <source>
        <strain evidence="2 3">YIM 48858</strain>
    </source>
</reference>
<sequence>MADYSKQKSGKPQKNRPPHLEHNQPGGPANPFGARNDKAALLERMKAKAQAAKGGEPDEPAVRTEGEA</sequence>
<accession>A0A5C4NMZ0</accession>